<evidence type="ECO:0000256" key="2">
    <source>
        <dbReference type="ARBA" id="ARBA00022723"/>
    </source>
</evidence>
<keyword evidence="3 4" id="KW-0408">Iron</keyword>
<gene>
    <name evidence="6" type="ORF">CKO43_24150</name>
</gene>
<name>A0ABS1E199_RUBGE</name>
<dbReference type="Gene3D" id="1.10.760.10">
    <property type="entry name" value="Cytochrome c-like domain"/>
    <property type="match status" value="1"/>
</dbReference>
<keyword evidence="1 4" id="KW-0349">Heme</keyword>
<keyword evidence="7" id="KW-1185">Reference proteome</keyword>
<keyword evidence="2 4" id="KW-0479">Metal-binding</keyword>
<dbReference type="PIRSF" id="PIRSF028099">
    <property type="entry name" value="DUF1111"/>
    <property type="match status" value="1"/>
</dbReference>
<accession>A0ABS1E199</accession>
<dbReference type="Proteomes" id="UP001041814">
    <property type="component" value="Unassembled WGS sequence"/>
</dbReference>
<dbReference type="EMBL" id="NRRU01000165">
    <property type="protein sequence ID" value="MBK1715844.1"/>
    <property type="molecule type" value="Genomic_DNA"/>
</dbReference>
<reference evidence="6" key="2">
    <citation type="journal article" date="2020" name="Microorganisms">
        <title>Osmotic Adaptation and Compatible Solute Biosynthesis of Phototrophic Bacteria as Revealed from Genome Analyses.</title>
        <authorList>
            <person name="Imhoff J.F."/>
            <person name="Rahn T."/>
            <person name="Kunzel S."/>
            <person name="Keller A."/>
            <person name="Neulinger S.C."/>
        </authorList>
    </citation>
    <scope>NUCLEOTIDE SEQUENCE</scope>
    <source>
        <strain evidence="6">IM 151</strain>
    </source>
</reference>
<dbReference type="InterPro" id="IPR051395">
    <property type="entry name" value="Cytochrome_c_Peroxidase/MauG"/>
</dbReference>
<evidence type="ECO:0000313" key="6">
    <source>
        <dbReference type="EMBL" id="MBK1715844.1"/>
    </source>
</evidence>
<evidence type="ECO:0000256" key="4">
    <source>
        <dbReference type="PROSITE-ProRule" id="PRU00433"/>
    </source>
</evidence>
<comment type="caution">
    <text evidence="6">The sequence shown here is derived from an EMBL/GenBank/DDBJ whole genome shotgun (WGS) entry which is preliminary data.</text>
</comment>
<dbReference type="InterPro" id="IPR036909">
    <property type="entry name" value="Cyt_c-like_dom_sf"/>
</dbReference>
<dbReference type="Pfam" id="PF06537">
    <property type="entry name" value="DHOR"/>
    <property type="match status" value="2"/>
</dbReference>
<sequence length="497" mass="54113">MSSSPGAAGAPRFRLAAGLLLASLAAFGWSVWKTQFAWRAGWGDEAMPRHAQADPRALAGGDLTTFHTGFIPFGQAADNLPWRWAALFDEGDGLFDKRFQPGDGRVASAQQDLPGQRRSGLGPLYNADACSACHFRDGRPPRPHEGGALAGLFVRVSVPDGRGGFHAATGYATQLRDKAVAGVVPEARPRVEWVEEAGRYPDGQPYRLRRPRVVFEQLAYGPLPPDAIVELRSAPPVHGGGLLEALDEHEILAQQDPAGRRDPDAVSGRAQWVADPETGARVLGRFSLKANQPSLRAQAAGAAFDDMGLTSPVHPRQPCLAHQRDCLAAPHGGTEAEPELSEAQLQALTSYLQWLAVPARRGLDDAVALQGERLFVQARCSACHRPDWVTGQQHPIRRLRGQHIQPYTDLLLHDMGPALAGRPDGVATANEWRTAPLWGIGLAARSQGYTRLLHDQRARSLEEAVLWHGGEAEPARRRFMNLPRAERQALIRFLETL</sequence>
<evidence type="ECO:0000256" key="3">
    <source>
        <dbReference type="ARBA" id="ARBA00023004"/>
    </source>
</evidence>
<dbReference type="PANTHER" id="PTHR30600">
    <property type="entry name" value="CYTOCHROME C PEROXIDASE-RELATED"/>
    <property type="match status" value="1"/>
</dbReference>
<proteinExistence type="predicted"/>
<organism evidence="6 7">
    <name type="scientific">Rubrivivax gelatinosus</name>
    <name type="common">Rhodocyclus gelatinosus</name>
    <name type="synonym">Rhodopseudomonas gelatinosa</name>
    <dbReference type="NCBI Taxonomy" id="28068"/>
    <lineage>
        <taxon>Bacteria</taxon>
        <taxon>Pseudomonadati</taxon>
        <taxon>Pseudomonadota</taxon>
        <taxon>Betaproteobacteria</taxon>
        <taxon>Burkholderiales</taxon>
        <taxon>Sphaerotilaceae</taxon>
        <taxon>Rubrivivax</taxon>
    </lineage>
</organism>
<dbReference type="PANTHER" id="PTHR30600:SF4">
    <property type="entry name" value="CYTOCHROME C DOMAIN-CONTAINING PROTEIN"/>
    <property type="match status" value="1"/>
</dbReference>
<evidence type="ECO:0000259" key="5">
    <source>
        <dbReference type="PROSITE" id="PS51007"/>
    </source>
</evidence>
<dbReference type="PROSITE" id="PS51007">
    <property type="entry name" value="CYTC"/>
    <property type="match status" value="1"/>
</dbReference>
<dbReference type="InterPro" id="IPR010538">
    <property type="entry name" value="DHOR"/>
</dbReference>
<dbReference type="RefSeq" id="WP_200380296.1">
    <property type="nucleotide sequence ID" value="NZ_NRRU01000165.1"/>
</dbReference>
<dbReference type="SUPFAM" id="SSF46626">
    <property type="entry name" value="Cytochrome c"/>
    <property type="match status" value="1"/>
</dbReference>
<evidence type="ECO:0000256" key="1">
    <source>
        <dbReference type="ARBA" id="ARBA00022617"/>
    </source>
</evidence>
<feature type="domain" description="Cytochrome c" evidence="5">
    <location>
        <begin position="366"/>
        <end position="497"/>
    </location>
</feature>
<evidence type="ECO:0000313" key="7">
    <source>
        <dbReference type="Proteomes" id="UP001041814"/>
    </source>
</evidence>
<dbReference type="InterPro" id="IPR009056">
    <property type="entry name" value="Cyt_c-like_dom"/>
</dbReference>
<protein>
    <recommendedName>
        <fullName evidence="5">Cytochrome c domain-containing protein</fullName>
    </recommendedName>
</protein>
<reference evidence="6" key="1">
    <citation type="submission" date="2017-08" db="EMBL/GenBank/DDBJ databases">
        <authorList>
            <person name="Imhoff J.F."/>
            <person name="Rahn T."/>
            <person name="Kuenzel S."/>
            <person name="Neulinger S.C."/>
        </authorList>
    </citation>
    <scope>NUCLEOTIDE SEQUENCE</scope>
    <source>
        <strain evidence="6">IM 151</strain>
    </source>
</reference>